<evidence type="ECO:0000313" key="2">
    <source>
        <dbReference type="Proteomes" id="UP000290289"/>
    </source>
</evidence>
<comment type="caution">
    <text evidence="1">The sequence shown here is derived from an EMBL/GenBank/DDBJ whole genome shotgun (WGS) entry which is preliminary data.</text>
</comment>
<accession>A0A498IZK7</accession>
<dbReference type="AlphaFoldDB" id="A0A498IZK7"/>
<gene>
    <name evidence="1" type="ORF">DVH24_028642</name>
</gene>
<sequence length="134" mass="14244">MVVPTLALAESFNTCTCLGVPNTTSLSLSVVAGNLDFFNCGCIASSARGWMLRSASRREVGGVKLGGLRCTVESAATVDFLAFFNIPNTTFCLPLMAMLLVDFHGLLSSGSRNSFSSCLISSMVVVYQVVRVDM</sequence>
<dbReference type="Proteomes" id="UP000290289">
    <property type="component" value="Chromosome 10"/>
</dbReference>
<reference evidence="1 2" key="1">
    <citation type="submission" date="2018-10" db="EMBL/GenBank/DDBJ databases">
        <title>A high-quality apple genome assembly.</title>
        <authorList>
            <person name="Hu J."/>
        </authorList>
    </citation>
    <scope>NUCLEOTIDE SEQUENCE [LARGE SCALE GENOMIC DNA]</scope>
    <source>
        <strain evidence="2">cv. HFTH1</strain>
        <tissue evidence="1">Young leaf</tissue>
    </source>
</reference>
<evidence type="ECO:0000313" key="1">
    <source>
        <dbReference type="EMBL" id="RXH87142.1"/>
    </source>
</evidence>
<organism evidence="1 2">
    <name type="scientific">Malus domestica</name>
    <name type="common">Apple</name>
    <name type="synonym">Pyrus malus</name>
    <dbReference type="NCBI Taxonomy" id="3750"/>
    <lineage>
        <taxon>Eukaryota</taxon>
        <taxon>Viridiplantae</taxon>
        <taxon>Streptophyta</taxon>
        <taxon>Embryophyta</taxon>
        <taxon>Tracheophyta</taxon>
        <taxon>Spermatophyta</taxon>
        <taxon>Magnoliopsida</taxon>
        <taxon>eudicotyledons</taxon>
        <taxon>Gunneridae</taxon>
        <taxon>Pentapetalae</taxon>
        <taxon>rosids</taxon>
        <taxon>fabids</taxon>
        <taxon>Rosales</taxon>
        <taxon>Rosaceae</taxon>
        <taxon>Amygdaloideae</taxon>
        <taxon>Maleae</taxon>
        <taxon>Malus</taxon>
    </lineage>
</organism>
<keyword evidence="2" id="KW-1185">Reference proteome</keyword>
<dbReference type="EMBL" id="RDQH01000336">
    <property type="protein sequence ID" value="RXH87142.1"/>
    <property type="molecule type" value="Genomic_DNA"/>
</dbReference>
<proteinExistence type="predicted"/>
<protein>
    <submittedName>
        <fullName evidence="1">Uncharacterized protein</fullName>
    </submittedName>
</protein>
<name>A0A498IZK7_MALDO</name>